<dbReference type="GO" id="GO:0019903">
    <property type="term" value="F:protein phosphatase binding"/>
    <property type="evidence" value="ECO:0007669"/>
    <property type="project" value="Ensembl"/>
</dbReference>
<keyword evidence="4" id="KW-0723">Serine/threonine-protein kinase</keyword>
<evidence type="ECO:0000256" key="7">
    <source>
        <dbReference type="ARBA" id="ARBA00022741"/>
    </source>
</evidence>
<dbReference type="STRING" id="379532.ENSPCOP00000015848"/>
<dbReference type="PANTHER" id="PTHR11584">
    <property type="entry name" value="SERINE/THREONINE PROTEIN KINASE"/>
    <property type="match status" value="1"/>
</dbReference>
<evidence type="ECO:0000256" key="11">
    <source>
        <dbReference type="ARBA" id="ARBA00023054"/>
    </source>
</evidence>
<evidence type="ECO:0000256" key="5">
    <source>
        <dbReference type="ARBA" id="ARBA00022679"/>
    </source>
</evidence>
<reference evidence="18" key="1">
    <citation type="submission" date="2025-08" db="UniProtKB">
        <authorList>
            <consortium name="Ensembl"/>
        </authorList>
    </citation>
    <scope>IDENTIFICATION</scope>
</reference>
<dbReference type="GO" id="GO:0005524">
    <property type="term" value="F:ATP binding"/>
    <property type="evidence" value="ECO:0007669"/>
    <property type="project" value="UniProtKB-UniRule"/>
</dbReference>
<evidence type="ECO:0000259" key="17">
    <source>
        <dbReference type="PROSITE" id="PS50011"/>
    </source>
</evidence>
<feature type="region of interest" description="Disordered" evidence="16">
    <location>
        <begin position="1125"/>
        <end position="1152"/>
    </location>
</feature>
<evidence type="ECO:0000256" key="8">
    <source>
        <dbReference type="ARBA" id="ARBA00022777"/>
    </source>
</evidence>
<evidence type="ECO:0000256" key="1">
    <source>
        <dbReference type="ARBA" id="ARBA00001946"/>
    </source>
</evidence>
<evidence type="ECO:0000256" key="13">
    <source>
        <dbReference type="ARBA" id="ARBA00048329"/>
    </source>
</evidence>
<feature type="binding site" evidence="14">
    <location>
        <position position="652"/>
    </location>
    <ligand>
        <name>ATP</name>
        <dbReference type="ChEBI" id="CHEBI:30616"/>
    </ligand>
</feature>
<dbReference type="InterPro" id="IPR008271">
    <property type="entry name" value="Ser/Thr_kinase_AS"/>
</dbReference>
<evidence type="ECO:0000313" key="19">
    <source>
        <dbReference type="Proteomes" id="UP000233160"/>
    </source>
</evidence>
<accession>A0A2K6FPG0</accession>
<dbReference type="InterPro" id="IPR000719">
    <property type="entry name" value="Prot_kinase_dom"/>
</dbReference>
<dbReference type="GO" id="GO:0045893">
    <property type="term" value="P:positive regulation of DNA-templated transcription"/>
    <property type="evidence" value="ECO:0007669"/>
    <property type="project" value="Ensembl"/>
</dbReference>
<dbReference type="PROSITE" id="PS00108">
    <property type="entry name" value="PROTEIN_KINASE_ST"/>
    <property type="match status" value="1"/>
</dbReference>
<evidence type="ECO:0000256" key="15">
    <source>
        <dbReference type="SAM" id="Coils"/>
    </source>
</evidence>
<dbReference type="GO" id="GO:0019901">
    <property type="term" value="F:protein kinase binding"/>
    <property type="evidence" value="ECO:0007669"/>
    <property type="project" value="Ensembl"/>
</dbReference>
<dbReference type="Ensembl" id="ENSPCOT00000026467.1">
    <property type="protein sequence ID" value="ENSPCOP00000015848.1"/>
    <property type="gene ID" value="ENSPCOG00000019678.1"/>
</dbReference>
<dbReference type="Gene3D" id="1.10.510.10">
    <property type="entry name" value="Transferase(Phosphotransferase) domain 1"/>
    <property type="match status" value="1"/>
</dbReference>
<dbReference type="GO" id="GO:0042803">
    <property type="term" value="F:protein homodimerization activity"/>
    <property type="evidence" value="ECO:0007669"/>
    <property type="project" value="Ensembl"/>
</dbReference>
<dbReference type="Pfam" id="PF13281">
    <property type="entry name" value="MAP3K_TRAF_bd"/>
    <property type="match status" value="2"/>
</dbReference>
<dbReference type="GO" id="GO:0097300">
    <property type="term" value="P:programmed necrotic cell death"/>
    <property type="evidence" value="ECO:0007669"/>
    <property type="project" value="Ensembl"/>
</dbReference>
<evidence type="ECO:0000256" key="4">
    <source>
        <dbReference type="ARBA" id="ARBA00022527"/>
    </source>
</evidence>
<dbReference type="Pfam" id="PF19039">
    <property type="entry name" value="ASK_PH"/>
    <property type="match status" value="1"/>
</dbReference>
<dbReference type="PANTHER" id="PTHR11584:SF332">
    <property type="entry name" value="MITOGEN-ACTIVATED PROTEIN KINASE KINASE KINASE 5"/>
    <property type="match status" value="1"/>
</dbReference>
<dbReference type="GO" id="GO:1990604">
    <property type="term" value="C:IRE1-TRAF2-ASK1 complex"/>
    <property type="evidence" value="ECO:0007669"/>
    <property type="project" value="Ensembl"/>
</dbReference>
<dbReference type="FunFam" id="3.30.200.20:FF:000067">
    <property type="entry name" value="Mitogen-activated protein kinase kinase kinase 5"/>
    <property type="match status" value="1"/>
</dbReference>
<keyword evidence="19" id="KW-1185">Reference proteome</keyword>
<feature type="domain" description="Protein kinase" evidence="17">
    <location>
        <begin position="623"/>
        <end position="881"/>
    </location>
</feature>
<dbReference type="OMA" id="CLAHSKN"/>
<dbReference type="SMART" id="SM00220">
    <property type="entry name" value="S_TKc"/>
    <property type="match status" value="1"/>
</dbReference>
<dbReference type="Pfam" id="PF20309">
    <property type="entry name" value="DRHyd-ASK"/>
    <property type="match status" value="1"/>
</dbReference>
<feature type="coiled-coil region" evidence="15">
    <location>
        <begin position="1188"/>
        <end position="1222"/>
    </location>
</feature>
<evidence type="ECO:0000256" key="9">
    <source>
        <dbReference type="ARBA" id="ARBA00022840"/>
    </source>
</evidence>
<comment type="cofactor">
    <cofactor evidence="1">
        <name>Mg(2+)</name>
        <dbReference type="ChEBI" id="CHEBI:18420"/>
    </cofactor>
</comment>
<dbReference type="GO" id="GO:1902911">
    <property type="term" value="C:protein kinase complex"/>
    <property type="evidence" value="ECO:0007669"/>
    <property type="project" value="Ensembl"/>
</dbReference>
<evidence type="ECO:0000256" key="16">
    <source>
        <dbReference type="SAM" id="MobiDB-lite"/>
    </source>
</evidence>
<evidence type="ECO:0000256" key="6">
    <source>
        <dbReference type="ARBA" id="ARBA00022723"/>
    </source>
</evidence>
<dbReference type="GO" id="GO:0004706">
    <property type="term" value="F:JUN kinase kinase kinase activity"/>
    <property type="evidence" value="ECO:0007669"/>
    <property type="project" value="Ensembl"/>
</dbReference>
<dbReference type="EC" id="2.7.11.25" evidence="3"/>
<dbReference type="GO" id="GO:0051403">
    <property type="term" value="P:stress-activated MAPK cascade"/>
    <property type="evidence" value="ECO:0007669"/>
    <property type="project" value="Ensembl"/>
</dbReference>
<dbReference type="GO" id="GO:0070059">
    <property type="term" value="P:intrinsic apoptotic signaling pathway in response to endoplasmic reticulum stress"/>
    <property type="evidence" value="ECO:0007669"/>
    <property type="project" value="Ensembl"/>
</dbReference>
<dbReference type="Pfam" id="PF20302">
    <property type="entry name" value="HisK-N-like"/>
    <property type="match status" value="1"/>
</dbReference>
<dbReference type="Proteomes" id="UP000233160">
    <property type="component" value="Unassembled WGS sequence"/>
</dbReference>
<dbReference type="GO" id="GO:0007254">
    <property type="term" value="P:JNK cascade"/>
    <property type="evidence" value="ECO:0007669"/>
    <property type="project" value="Ensembl"/>
</dbReference>
<keyword evidence="5" id="KW-0808">Transferase</keyword>
<dbReference type="PROSITE" id="PS50011">
    <property type="entry name" value="PROTEIN_KINASE_DOM"/>
    <property type="match status" value="1"/>
</dbReference>
<dbReference type="InterPro" id="IPR046872">
    <property type="entry name" value="DRHyd-ASK"/>
</dbReference>
<gene>
    <name evidence="18" type="primary">MAP3K5</name>
</gene>
<keyword evidence="9 14" id="KW-0067">ATP-binding</keyword>
<proteinExistence type="inferred from homology"/>
<dbReference type="GO" id="GO:0043065">
    <property type="term" value="P:positive regulation of apoptotic process"/>
    <property type="evidence" value="ECO:0007669"/>
    <property type="project" value="Ensembl"/>
</dbReference>
<dbReference type="Gene3D" id="3.30.200.20">
    <property type="entry name" value="Phosphorylase Kinase, domain 1"/>
    <property type="match status" value="1"/>
</dbReference>
<dbReference type="InterPro" id="IPR013761">
    <property type="entry name" value="SAM/pointed_sf"/>
</dbReference>
<comment type="similarity">
    <text evidence="2">Belongs to the protein kinase superfamily. STE Ser/Thr protein kinase family. MAP kinase kinase kinase subfamily.</text>
</comment>
<protein>
    <recommendedName>
        <fullName evidence="3">mitogen-activated protein kinase kinase kinase</fullName>
        <ecNumber evidence="3">2.7.11.25</ecNumber>
    </recommendedName>
</protein>
<comment type="catalytic activity">
    <reaction evidence="12">
        <text>L-threonyl-[protein] + ATP = O-phospho-L-threonyl-[protein] + ADP + H(+)</text>
        <dbReference type="Rhea" id="RHEA:46608"/>
        <dbReference type="Rhea" id="RHEA-COMP:11060"/>
        <dbReference type="Rhea" id="RHEA-COMP:11605"/>
        <dbReference type="ChEBI" id="CHEBI:15378"/>
        <dbReference type="ChEBI" id="CHEBI:30013"/>
        <dbReference type="ChEBI" id="CHEBI:30616"/>
        <dbReference type="ChEBI" id="CHEBI:61977"/>
        <dbReference type="ChEBI" id="CHEBI:456216"/>
        <dbReference type="EC" id="2.7.11.25"/>
    </reaction>
</comment>
<dbReference type="GO" id="GO:0046330">
    <property type="term" value="P:positive regulation of JNK cascade"/>
    <property type="evidence" value="ECO:0007669"/>
    <property type="project" value="Ensembl"/>
</dbReference>
<feature type="compositionally biased region" description="Acidic residues" evidence="16">
    <location>
        <begin position="1128"/>
        <end position="1142"/>
    </location>
</feature>
<evidence type="ECO:0000313" key="18">
    <source>
        <dbReference type="Ensembl" id="ENSPCOP00000015848.1"/>
    </source>
</evidence>
<keyword evidence="8" id="KW-0418">Kinase</keyword>
<keyword evidence="10" id="KW-0460">Magnesium</keyword>
<dbReference type="SUPFAM" id="SSF47769">
    <property type="entry name" value="SAM/Pointed domain"/>
    <property type="match status" value="1"/>
</dbReference>
<evidence type="ECO:0000256" key="14">
    <source>
        <dbReference type="PROSITE-ProRule" id="PRU10141"/>
    </source>
</evidence>
<dbReference type="GeneTree" id="ENSGT00940000159155"/>
<evidence type="ECO:0000256" key="3">
    <source>
        <dbReference type="ARBA" id="ARBA00012406"/>
    </source>
</evidence>
<dbReference type="PROSITE" id="PS00107">
    <property type="entry name" value="PROTEIN_KINASE_ATP"/>
    <property type="match status" value="1"/>
</dbReference>
<dbReference type="CDD" id="cd06624">
    <property type="entry name" value="STKc_ASK"/>
    <property type="match status" value="1"/>
</dbReference>
<dbReference type="Pfam" id="PF00069">
    <property type="entry name" value="Pkinase"/>
    <property type="match status" value="1"/>
</dbReference>
<dbReference type="GO" id="GO:1902170">
    <property type="term" value="P:cellular response to reactive nitrogen species"/>
    <property type="evidence" value="ECO:0007669"/>
    <property type="project" value="Ensembl"/>
</dbReference>
<dbReference type="GO" id="GO:0036480">
    <property type="term" value="P:neuron intrinsic apoptotic signaling pathway in response to oxidative stress"/>
    <property type="evidence" value="ECO:0007669"/>
    <property type="project" value="Ensembl"/>
</dbReference>
<name>A0A2K6FPG0_PROCO</name>
<keyword evidence="11 15" id="KW-0175">Coiled coil</keyword>
<evidence type="ECO:0000256" key="10">
    <source>
        <dbReference type="ARBA" id="ARBA00022842"/>
    </source>
</evidence>
<dbReference type="GO" id="GO:0019904">
    <property type="term" value="F:protein domain specific binding"/>
    <property type="evidence" value="ECO:0007669"/>
    <property type="project" value="Ensembl"/>
</dbReference>
<dbReference type="SUPFAM" id="SSF56112">
    <property type="entry name" value="Protein kinase-like (PK-like)"/>
    <property type="match status" value="1"/>
</dbReference>
<organism evidence="18 19">
    <name type="scientific">Propithecus coquereli</name>
    <name type="common">Coquerel's sifaka</name>
    <name type="synonym">Propithecus verreauxi coquereli</name>
    <dbReference type="NCBI Taxonomy" id="379532"/>
    <lineage>
        <taxon>Eukaryota</taxon>
        <taxon>Metazoa</taxon>
        <taxon>Chordata</taxon>
        <taxon>Craniata</taxon>
        <taxon>Vertebrata</taxon>
        <taxon>Euteleostomi</taxon>
        <taxon>Mammalia</taxon>
        <taxon>Eutheria</taxon>
        <taxon>Euarchontoglires</taxon>
        <taxon>Primates</taxon>
        <taxon>Strepsirrhini</taxon>
        <taxon>Lemuriformes</taxon>
        <taxon>Indriidae</taxon>
        <taxon>Propithecus</taxon>
    </lineage>
</organism>
<dbReference type="InterPro" id="IPR043969">
    <property type="entry name" value="MAP3K_PH"/>
</dbReference>
<keyword evidence="7 14" id="KW-0547">Nucleotide-binding</keyword>
<reference evidence="18" key="2">
    <citation type="submission" date="2025-09" db="UniProtKB">
        <authorList>
            <consortium name="Ensembl"/>
        </authorList>
    </citation>
    <scope>IDENTIFICATION</scope>
</reference>
<dbReference type="FunFam" id="1.10.510.10:FF:000054">
    <property type="entry name" value="Mitogen-activated protein kinase kinase kinase 5"/>
    <property type="match status" value="1"/>
</dbReference>
<dbReference type="GO" id="GO:0000287">
    <property type="term" value="F:magnesium ion binding"/>
    <property type="evidence" value="ECO:0007669"/>
    <property type="project" value="Ensembl"/>
</dbReference>
<evidence type="ECO:0000256" key="2">
    <source>
        <dbReference type="ARBA" id="ARBA00006529"/>
    </source>
</evidence>
<dbReference type="GO" id="GO:0038066">
    <property type="term" value="P:p38MAPK cascade"/>
    <property type="evidence" value="ECO:0007669"/>
    <property type="project" value="Ensembl"/>
</dbReference>
<feature type="region of interest" description="Disordered" evidence="16">
    <location>
        <begin position="65"/>
        <end position="85"/>
    </location>
</feature>
<dbReference type="InterPro" id="IPR011009">
    <property type="entry name" value="Kinase-like_dom_sf"/>
</dbReference>
<dbReference type="GO" id="GO:0045663">
    <property type="term" value="P:positive regulation of myoblast differentiation"/>
    <property type="evidence" value="ECO:0007669"/>
    <property type="project" value="Ensembl"/>
</dbReference>
<evidence type="ECO:0000256" key="12">
    <source>
        <dbReference type="ARBA" id="ARBA00047559"/>
    </source>
</evidence>
<dbReference type="InterPro" id="IPR017441">
    <property type="entry name" value="Protein_kinase_ATP_BS"/>
</dbReference>
<dbReference type="InterPro" id="IPR046873">
    <property type="entry name" value="HisK-N-like"/>
</dbReference>
<keyword evidence="6" id="KW-0479">Metal-binding</keyword>
<dbReference type="GO" id="GO:0034198">
    <property type="term" value="P:cellular response to amino acid starvation"/>
    <property type="evidence" value="ECO:0007669"/>
    <property type="project" value="Ensembl"/>
</dbReference>
<dbReference type="GO" id="GO:0070301">
    <property type="term" value="P:cellular response to hydrogen peroxide"/>
    <property type="evidence" value="ECO:0007669"/>
    <property type="project" value="Ensembl"/>
</dbReference>
<dbReference type="InterPro" id="IPR025136">
    <property type="entry name" value="MAP3K_TRAF-bd"/>
</dbReference>
<sequence>MSAEAGEGITFSVPPFTPSGFCTIPEGGICRRGGAAAVAEGDESQLQPPPPGSFWDVENAAAPGTGCPAATSGSSATRCRGNSGGGGSRRTTVAYVINEASQGQLVVAESEALQSLREACEAVGATLETLHFGKLDFGETTVLDRFYNADIAVVEMSDAFRQPSLFYHLGVRESFSMANNIILYCDTNSDSLQSLKEIICQKNTMCTGNYTFVPYMITPHNKVYCCDSSFMKGLTELMQPNFELLLGPICLPLVDRFIQLLKVAQASSSQYFRESILNDIRKARNLYTGKELAAELARIRQRVDNIEVLTADIVINLLLSYRDIQDYDSIVKLVETLEKLPTFDLASHPHVKFHYAFALNRFKKAFESEPTLQSGINYAVLLLAAGHQFESSFELRKVGVKLSSLLGKKGNLEKLQSYWEVGFFLGASVLANDHMRVIQASEKLFKLKTPAWYLKSIVETILIYKHFVKLTTEQPVARQELVDFWMDFLVEATKTDVTVVRFPVLILEPTKIYQPSYLSINNEVEEKTISIWHVLPDDKKGIHEWNFSASSIRGVSISKFEERCCFLYVLHNSDDFQIYFCTELHCKKFFEMVNTITEEKGRSTEEGECESDSLEYDYEYDENGDRVVLGKGTYGIVYAGRDMSNQVRIAIKEIPERDSRYSQPLHEEIALHKHLKHKNIVQYLGSFSENGFIKIFMEQVPGGSLSALLRSKWGPLKDNEQTIGFYTKQILEGLKYLHDNQIVHRDIKGDNVLINTYSGVLKISDFGTSKRLAGINPCTETFTGTLQYMAPEIIDKGPRGYGKAADIWSLGCTIIEMATGKPPFYELGEPQAAMFKVGMFKVHPEIPESMSAEAKAFILKCFEPDPDKRACANDLLIDEFLKVSSKKKKTQPKLSALSAGSNEYLRSISLPVPVLVEDTSSSSEYGSVSPDTELKVDPFSFKTRAKSCGERDVKGIRTLFLGIPDENFEDHSAPPSPEEKDSGFFMLRKDSERRATLHRILTEDQDKIVRNLMESLAQGAEEPKLKWEHITTLIASLREFVRSTDRKIIATTLSKLKLELDFDSHGISQVQVVLFSFQDAVNKVLRNHNIKPHWMFALDSIIRKAVQTAITILVPELRPHFSLASESDTADQEDLDVEDDHEEQPSNQTVRRPQAVIEDAVATSGVSTLSSTVSHDSQNAHRSLSIQLGRMKIETNRLLEELVQKEKELQALLHQAIEEKDQEIKHLKLKSQPTETLGLSVYPLNSPGTNTEDSELTDWLRENGADEDTISRFLDEDYTLTDVLFCVTRDDLKCLRLRGGMLCTLWKAIIDFRNKQT</sequence>
<comment type="catalytic activity">
    <reaction evidence="13">
        <text>L-seryl-[protein] + ATP = O-phospho-L-seryl-[protein] + ADP + H(+)</text>
        <dbReference type="Rhea" id="RHEA:17989"/>
        <dbReference type="Rhea" id="RHEA-COMP:9863"/>
        <dbReference type="Rhea" id="RHEA-COMP:11604"/>
        <dbReference type="ChEBI" id="CHEBI:15378"/>
        <dbReference type="ChEBI" id="CHEBI:29999"/>
        <dbReference type="ChEBI" id="CHEBI:30616"/>
        <dbReference type="ChEBI" id="CHEBI:83421"/>
        <dbReference type="ChEBI" id="CHEBI:456216"/>
        <dbReference type="EC" id="2.7.11.25"/>
    </reaction>
</comment>